<gene>
    <name evidence="1" type="ORF">DAPPUDRAFT_319612</name>
</gene>
<name>E9GM99_DAPPU</name>
<dbReference type="OrthoDB" id="6361614at2759"/>
<sequence>MNISIRTTPTEIGGMDVSFAVLYFNVSNAFLPFEEFMVSLISVDGVQSFSRRVIGETKAEFRSCRSNNESTSVSTDCYQLVNGQYITRIDPIDTRCNYQKQVVASIKRPCRRYIFTNITVIPSRIFRIAQLVNG</sequence>
<keyword evidence="2" id="KW-1185">Reference proteome</keyword>
<dbReference type="EMBL" id="GL732552">
    <property type="protein sequence ID" value="EFX79328.1"/>
    <property type="molecule type" value="Genomic_DNA"/>
</dbReference>
<protein>
    <submittedName>
        <fullName evidence="1">Uncharacterized protein</fullName>
    </submittedName>
</protein>
<organism evidence="1 2">
    <name type="scientific">Daphnia pulex</name>
    <name type="common">Water flea</name>
    <dbReference type="NCBI Taxonomy" id="6669"/>
    <lineage>
        <taxon>Eukaryota</taxon>
        <taxon>Metazoa</taxon>
        <taxon>Ecdysozoa</taxon>
        <taxon>Arthropoda</taxon>
        <taxon>Crustacea</taxon>
        <taxon>Branchiopoda</taxon>
        <taxon>Diplostraca</taxon>
        <taxon>Cladocera</taxon>
        <taxon>Anomopoda</taxon>
        <taxon>Daphniidae</taxon>
        <taxon>Daphnia</taxon>
    </lineage>
</organism>
<dbReference type="HOGENOM" id="CLU_1898333_0_0_1"/>
<dbReference type="KEGG" id="dpx:DAPPUDRAFT_319612"/>
<evidence type="ECO:0000313" key="2">
    <source>
        <dbReference type="Proteomes" id="UP000000305"/>
    </source>
</evidence>
<dbReference type="Proteomes" id="UP000000305">
    <property type="component" value="Unassembled WGS sequence"/>
</dbReference>
<accession>E9GM99</accession>
<reference evidence="1 2" key="1">
    <citation type="journal article" date="2011" name="Science">
        <title>The ecoresponsive genome of Daphnia pulex.</title>
        <authorList>
            <person name="Colbourne J.K."/>
            <person name="Pfrender M.E."/>
            <person name="Gilbert D."/>
            <person name="Thomas W.K."/>
            <person name="Tucker A."/>
            <person name="Oakley T.H."/>
            <person name="Tokishita S."/>
            <person name="Aerts A."/>
            <person name="Arnold G.J."/>
            <person name="Basu M.K."/>
            <person name="Bauer D.J."/>
            <person name="Caceres C.E."/>
            <person name="Carmel L."/>
            <person name="Casola C."/>
            <person name="Choi J.H."/>
            <person name="Detter J.C."/>
            <person name="Dong Q."/>
            <person name="Dusheyko S."/>
            <person name="Eads B.D."/>
            <person name="Frohlich T."/>
            <person name="Geiler-Samerotte K.A."/>
            <person name="Gerlach D."/>
            <person name="Hatcher P."/>
            <person name="Jogdeo S."/>
            <person name="Krijgsveld J."/>
            <person name="Kriventseva E.V."/>
            <person name="Kultz D."/>
            <person name="Laforsch C."/>
            <person name="Lindquist E."/>
            <person name="Lopez J."/>
            <person name="Manak J.R."/>
            <person name="Muller J."/>
            <person name="Pangilinan J."/>
            <person name="Patwardhan R.P."/>
            <person name="Pitluck S."/>
            <person name="Pritham E.J."/>
            <person name="Rechtsteiner A."/>
            <person name="Rho M."/>
            <person name="Rogozin I.B."/>
            <person name="Sakarya O."/>
            <person name="Salamov A."/>
            <person name="Schaack S."/>
            <person name="Shapiro H."/>
            <person name="Shiga Y."/>
            <person name="Skalitzky C."/>
            <person name="Smith Z."/>
            <person name="Souvorov A."/>
            <person name="Sung W."/>
            <person name="Tang Z."/>
            <person name="Tsuchiya D."/>
            <person name="Tu H."/>
            <person name="Vos H."/>
            <person name="Wang M."/>
            <person name="Wolf Y.I."/>
            <person name="Yamagata H."/>
            <person name="Yamada T."/>
            <person name="Ye Y."/>
            <person name="Shaw J.R."/>
            <person name="Andrews J."/>
            <person name="Crease T.J."/>
            <person name="Tang H."/>
            <person name="Lucas S.M."/>
            <person name="Robertson H.M."/>
            <person name="Bork P."/>
            <person name="Koonin E.V."/>
            <person name="Zdobnov E.M."/>
            <person name="Grigoriev I.V."/>
            <person name="Lynch M."/>
            <person name="Boore J.L."/>
        </authorList>
    </citation>
    <scope>NUCLEOTIDE SEQUENCE [LARGE SCALE GENOMIC DNA]</scope>
</reference>
<evidence type="ECO:0000313" key="1">
    <source>
        <dbReference type="EMBL" id="EFX79328.1"/>
    </source>
</evidence>
<dbReference type="InParanoid" id="E9GM99"/>
<dbReference type="AlphaFoldDB" id="E9GM99"/>
<proteinExistence type="predicted"/>